<keyword evidence="1" id="KW-0472">Membrane</keyword>
<evidence type="ECO:0000313" key="2">
    <source>
        <dbReference type="EMBL" id="SBS90371.1"/>
    </source>
</evidence>
<feature type="transmembrane region" description="Helical" evidence="1">
    <location>
        <begin position="797"/>
        <end position="819"/>
    </location>
</feature>
<protein>
    <submittedName>
        <fullName evidence="2">PIR Superfamily Protein</fullName>
    </submittedName>
</protein>
<gene>
    <name evidence="2" type="ORF">POVCU2_0061000</name>
</gene>
<name>A0A1A8WGP9_PLAOA</name>
<dbReference type="Pfam" id="PF05795">
    <property type="entry name" value="Plasmodium_Vir"/>
    <property type="match status" value="3"/>
</dbReference>
<evidence type="ECO:0000313" key="3">
    <source>
        <dbReference type="Proteomes" id="UP000078560"/>
    </source>
</evidence>
<keyword evidence="1" id="KW-0812">Transmembrane</keyword>
<keyword evidence="1" id="KW-1133">Transmembrane helix</keyword>
<dbReference type="Proteomes" id="UP000078560">
    <property type="component" value="Unassembled WGS sequence"/>
</dbReference>
<accession>A0A1A8WGP9</accession>
<sequence length="865" mass="102375">MAYSEKHFTLVELEKKHSFIKNSDLYKVYVELEKQYEQVKENEICNKTLFSGVDDPDVISFLIKVSRILKRLLNNEISVNNISNLEDKRCIFLKYWLYEKLITLGFDPYEVNMTFSFLKKHNKGCITPASTEKKCNFYKLSLKDIYDIKNLYDYSELLSNAYMKVYDDILLDNKYLDYFKRGLALYKTSKTRCPTDIQNEYCNEFNEYERIHNQSKTRLSFLSCREKLLSSLNNGDTTSTGKLIHRDKTSKDTVDPELIKLLMPVNTDDKVQLKIFYELLSEYNGSYNANTCDSENKYPINKKKDICELLGSVEKILEKWEYIYKKYDGLDPIKPCNYFNYWLYEKLRIIDATPCDIEAFYQLWHDLVTKNPPKGKSCNQKEYLGYNKEELGIKKKIFDFIEYYNEIRSKLSESANNKNKEYCQYVKGIFQLYKIMKQEVNFKTYREELNIFRKIFSSDSEIDFLKEKCPDECLGFVFNEKLKTLCPFEDEPVPETVKGNLRACEELSHRISHRGNDGNIGKDYNFSDLTTSTVYAELNGEITTDKYYSVCSKLIPYNKEHCGIYDLCSKLVRNLIKLSKMKKQDRTDRCKYITHWIYDEIGKILNIGTNNIYDADALRAFFSVSYDVLYRLDISDCLHKTHNVNFKEQKEQKNLHDYFKNYDKISGTNSNNCSTYFEYISDMNKLYEMYIDKCCYCFTSGYCKEDCPDYFKCDKKYNPYTLYEKLGCNKSENFIGKLKKVHSPQAAHHYVKLLAEISETKPYLLNWGIKKKTLSIPEKVHEETAWDPFHTFSLGGFGFLGLFLVFFIFYKFTPLGSYFHKGDLKKKKKKRNSFETHQQELLEYDSEFMHANLHNRRIRLAYSQA</sequence>
<dbReference type="InterPro" id="IPR008780">
    <property type="entry name" value="Plasmodium_Vir"/>
</dbReference>
<proteinExistence type="predicted"/>
<dbReference type="AlphaFoldDB" id="A0A1A8WGP9"/>
<evidence type="ECO:0000256" key="1">
    <source>
        <dbReference type="SAM" id="Phobius"/>
    </source>
</evidence>
<dbReference type="EMBL" id="FLQU01000923">
    <property type="protein sequence ID" value="SBS90371.1"/>
    <property type="molecule type" value="Genomic_DNA"/>
</dbReference>
<organism evidence="2 3">
    <name type="scientific">Plasmodium ovale curtisi</name>
    <dbReference type="NCBI Taxonomy" id="864141"/>
    <lineage>
        <taxon>Eukaryota</taxon>
        <taxon>Sar</taxon>
        <taxon>Alveolata</taxon>
        <taxon>Apicomplexa</taxon>
        <taxon>Aconoidasida</taxon>
        <taxon>Haemosporida</taxon>
        <taxon>Plasmodiidae</taxon>
        <taxon>Plasmodium</taxon>
        <taxon>Plasmodium (Plasmodium)</taxon>
    </lineage>
</organism>
<reference evidence="3" key="1">
    <citation type="submission" date="2016-05" db="EMBL/GenBank/DDBJ databases">
        <authorList>
            <person name="Naeem Raeece"/>
        </authorList>
    </citation>
    <scope>NUCLEOTIDE SEQUENCE [LARGE SCALE GENOMIC DNA]</scope>
</reference>